<keyword evidence="2" id="KW-0732">Signal</keyword>
<organism evidence="3 4">
    <name type="scientific">Mycena albidolilacea</name>
    <dbReference type="NCBI Taxonomy" id="1033008"/>
    <lineage>
        <taxon>Eukaryota</taxon>
        <taxon>Fungi</taxon>
        <taxon>Dikarya</taxon>
        <taxon>Basidiomycota</taxon>
        <taxon>Agaricomycotina</taxon>
        <taxon>Agaricomycetes</taxon>
        <taxon>Agaricomycetidae</taxon>
        <taxon>Agaricales</taxon>
        <taxon>Marasmiineae</taxon>
        <taxon>Mycenaceae</taxon>
        <taxon>Mycena</taxon>
    </lineage>
</organism>
<protein>
    <submittedName>
        <fullName evidence="3">Uncharacterized protein</fullName>
    </submittedName>
</protein>
<dbReference type="EMBL" id="JARIHO010000072">
    <property type="protein sequence ID" value="KAJ7312397.1"/>
    <property type="molecule type" value="Genomic_DNA"/>
</dbReference>
<name>A0AAD6Z9D3_9AGAR</name>
<evidence type="ECO:0000256" key="2">
    <source>
        <dbReference type="SAM" id="SignalP"/>
    </source>
</evidence>
<reference evidence="3" key="1">
    <citation type="submission" date="2023-03" db="EMBL/GenBank/DDBJ databases">
        <title>Massive genome expansion in bonnet fungi (Mycena s.s.) driven by repeated elements and novel gene families across ecological guilds.</title>
        <authorList>
            <consortium name="Lawrence Berkeley National Laboratory"/>
            <person name="Harder C.B."/>
            <person name="Miyauchi S."/>
            <person name="Viragh M."/>
            <person name="Kuo A."/>
            <person name="Thoen E."/>
            <person name="Andreopoulos B."/>
            <person name="Lu D."/>
            <person name="Skrede I."/>
            <person name="Drula E."/>
            <person name="Henrissat B."/>
            <person name="Morin E."/>
            <person name="Kohler A."/>
            <person name="Barry K."/>
            <person name="LaButti K."/>
            <person name="Morin E."/>
            <person name="Salamov A."/>
            <person name="Lipzen A."/>
            <person name="Mereny Z."/>
            <person name="Hegedus B."/>
            <person name="Baldrian P."/>
            <person name="Stursova M."/>
            <person name="Weitz H."/>
            <person name="Taylor A."/>
            <person name="Grigoriev I.V."/>
            <person name="Nagy L.G."/>
            <person name="Martin F."/>
            <person name="Kauserud H."/>
        </authorList>
    </citation>
    <scope>NUCLEOTIDE SEQUENCE</scope>
    <source>
        <strain evidence="3">CBHHK002</strain>
    </source>
</reference>
<dbReference type="AlphaFoldDB" id="A0AAD6Z9D3"/>
<dbReference type="Proteomes" id="UP001218218">
    <property type="component" value="Unassembled WGS sequence"/>
</dbReference>
<accession>A0AAD6Z9D3</accession>
<comment type="caution">
    <text evidence="3">The sequence shown here is derived from an EMBL/GenBank/DDBJ whole genome shotgun (WGS) entry which is preliminary data.</text>
</comment>
<keyword evidence="4" id="KW-1185">Reference proteome</keyword>
<feature type="chain" id="PRO_5042186094" evidence="2">
    <location>
        <begin position="20"/>
        <end position="200"/>
    </location>
</feature>
<evidence type="ECO:0000313" key="4">
    <source>
        <dbReference type="Proteomes" id="UP001218218"/>
    </source>
</evidence>
<evidence type="ECO:0000313" key="3">
    <source>
        <dbReference type="EMBL" id="KAJ7312397.1"/>
    </source>
</evidence>
<sequence length="200" mass="20544">MKRIAAAILLLAHIHVVYGQTLYAVPVVNPSFTDTVEGSTFASAIGVGPDGWTTYTQGGTISFEALEEPSTTSTIISAPARLEGEFEENASGYRFSLLGGELAETCAFGLDGRGTCVERLVQASSTRFDITFSGSVVPIYTIAASNAPSTSTTPPSQPTASPGAPSSTPTSASPNSALAKVVTIPCILVSCVVGTILHSL</sequence>
<evidence type="ECO:0000256" key="1">
    <source>
        <dbReference type="SAM" id="MobiDB-lite"/>
    </source>
</evidence>
<gene>
    <name evidence="3" type="ORF">DFH08DRAFT_896927</name>
</gene>
<proteinExistence type="predicted"/>
<feature type="region of interest" description="Disordered" evidence="1">
    <location>
        <begin position="147"/>
        <end position="172"/>
    </location>
</feature>
<feature type="signal peptide" evidence="2">
    <location>
        <begin position="1"/>
        <end position="19"/>
    </location>
</feature>